<organism evidence="1 2">
    <name type="scientific">Brevibacterium aurantiacum</name>
    <dbReference type="NCBI Taxonomy" id="273384"/>
    <lineage>
        <taxon>Bacteria</taxon>
        <taxon>Bacillati</taxon>
        <taxon>Actinomycetota</taxon>
        <taxon>Actinomycetes</taxon>
        <taxon>Micrococcales</taxon>
        <taxon>Brevibacteriaceae</taxon>
        <taxon>Brevibacterium</taxon>
    </lineage>
</organism>
<evidence type="ECO:0000313" key="1">
    <source>
        <dbReference type="EMBL" id="PCC44880.1"/>
    </source>
</evidence>
<protein>
    <submittedName>
        <fullName evidence="1">Uncharacterized protein</fullName>
    </submittedName>
</protein>
<reference evidence="1 2" key="1">
    <citation type="journal article" date="2017" name="Elife">
        <title>Extensive horizontal gene transfer in cheese-associated bacteria.</title>
        <authorList>
            <person name="Bonham K.S."/>
            <person name="Wolfe B.E."/>
            <person name="Dutton R.J."/>
        </authorList>
    </citation>
    <scope>NUCLEOTIDE SEQUENCE [LARGE SCALE GENOMIC DNA]</scope>
    <source>
        <strain evidence="1 2">947_7</strain>
    </source>
</reference>
<gene>
    <name evidence="1" type="ORF">CIK64_18570</name>
</gene>
<accession>A0A2A3YZU1</accession>
<dbReference type="AlphaFoldDB" id="A0A2A3YZU1"/>
<dbReference type="Proteomes" id="UP000217564">
    <property type="component" value="Unassembled WGS sequence"/>
</dbReference>
<comment type="caution">
    <text evidence="1">The sequence shown here is derived from an EMBL/GenBank/DDBJ whole genome shotgun (WGS) entry which is preliminary data.</text>
</comment>
<proteinExistence type="predicted"/>
<name>A0A2A3YZU1_BREAU</name>
<sequence length="381" mass="42349">MRPVLAKVREWLHDFAAKLIEFIKQTAGQSRQWLLAHEKQIDAAFVALGMLSGMFGTWMIPLIGLTVGAPIPIWVFAQFGFLTAKTSWGIIKGDKNKEISRALVKKQAFTFAIGAVGIFGGQLPDPTNIQGYAAKLGVAMTKSSLKILQGLGDGKGGRKFVLKQAFGLAVDVADIFKDDIFTDGRLPKELGGLLTIWSRKDLAKDIYGYANPRRSWTEDRQAINEASQIVSREKWRRVRESSVRRWLLDRGEYIEGGMLRIGAIRALFGVEATEIIGLIDEYTDGIALRTWTAVQLGVAATNFAWRTVRGDSHGRVTGKHFKRQLLWAGVDVLGIFSGQVGLGQSGGTLEFMNNVRFTNEWIGYTRRYVFNGDRQSSPYGQ</sequence>
<dbReference type="EMBL" id="NRGP01000048">
    <property type="protein sequence ID" value="PCC44880.1"/>
    <property type="molecule type" value="Genomic_DNA"/>
</dbReference>
<evidence type="ECO:0000313" key="2">
    <source>
        <dbReference type="Proteomes" id="UP000217564"/>
    </source>
</evidence>